<dbReference type="Proteomes" id="UP001183226">
    <property type="component" value="Unassembled WGS sequence"/>
</dbReference>
<comment type="caution">
    <text evidence="2">The sequence shown here is derived from an EMBL/GenBank/DDBJ whole genome shotgun (WGS) entry which is preliminary data.</text>
</comment>
<dbReference type="EMBL" id="JAVREK010000006">
    <property type="protein sequence ID" value="MDT0302156.1"/>
    <property type="molecule type" value="Genomic_DNA"/>
</dbReference>
<reference evidence="3" key="1">
    <citation type="submission" date="2023-07" db="EMBL/GenBank/DDBJ databases">
        <title>30 novel species of actinomycetes from the DSMZ collection.</title>
        <authorList>
            <person name="Nouioui I."/>
        </authorList>
    </citation>
    <scope>NUCLEOTIDE SEQUENCE [LARGE SCALE GENOMIC DNA]</scope>
    <source>
        <strain evidence="3">DSM 45055</strain>
    </source>
</reference>
<name>A0ABU2KSG9_9ACTN</name>
<protein>
    <submittedName>
        <fullName evidence="2">Helix-turn-helix transcriptional regulator</fullName>
    </submittedName>
</protein>
<dbReference type="RefSeq" id="WP_311544639.1">
    <property type="nucleotide sequence ID" value="NZ_JAVREK010000006.1"/>
</dbReference>
<proteinExistence type="predicted"/>
<dbReference type="InterPro" id="IPR010982">
    <property type="entry name" value="Lambda_DNA-bd_dom_sf"/>
</dbReference>
<dbReference type="InterPro" id="IPR043917">
    <property type="entry name" value="DUF5753"/>
</dbReference>
<organism evidence="2 3">
    <name type="scientific">Streptomonospora wellingtoniae</name>
    <dbReference type="NCBI Taxonomy" id="3075544"/>
    <lineage>
        <taxon>Bacteria</taxon>
        <taxon>Bacillati</taxon>
        <taxon>Actinomycetota</taxon>
        <taxon>Actinomycetes</taxon>
        <taxon>Streptosporangiales</taxon>
        <taxon>Nocardiopsidaceae</taxon>
        <taxon>Streptomonospora</taxon>
    </lineage>
</organism>
<evidence type="ECO:0000313" key="2">
    <source>
        <dbReference type="EMBL" id="MDT0302156.1"/>
    </source>
</evidence>
<dbReference type="PROSITE" id="PS50943">
    <property type="entry name" value="HTH_CROC1"/>
    <property type="match status" value="1"/>
</dbReference>
<feature type="domain" description="HTH cro/C1-type" evidence="1">
    <location>
        <begin position="61"/>
        <end position="94"/>
    </location>
</feature>
<dbReference type="Pfam" id="PF19054">
    <property type="entry name" value="DUF5753"/>
    <property type="match status" value="1"/>
</dbReference>
<sequence>MRPRAVAGRRLRFPGRLSDSSPYTDPVKTVYLRGQVSSWCVEVSSLNDRPRDEWLRVGQEIRRLRKAARLSQDQLAQMMTLSPAMLSSIERGIRGCKSEFAEEADAALQTGGRVLRLAEKANAEPGTPAWFLDVVRLQHQATEIRQFQLGWIPGLLQTEKYARLALRAGDSALSESGVQQGVRARLTRQKLLWKESPPLLFVVLEEGVLCRQIGGRGIMAQQLDQLLSAAEYAHITVQVLPLSAGPHAGLDGTFHLLRLPTGERFLALESRVSAEVDDDPDHVNNYTRAFEDLRALALAPKESADMIRKVRGDLQ</sequence>
<evidence type="ECO:0000313" key="3">
    <source>
        <dbReference type="Proteomes" id="UP001183226"/>
    </source>
</evidence>
<dbReference type="SUPFAM" id="SSF47413">
    <property type="entry name" value="lambda repressor-like DNA-binding domains"/>
    <property type="match status" value="1"/>
</dbReference>
<dbReference type="CDD" id="cd00093">
    <property type="entry name" value="HTH_XRE"/>
    <property type="match status" value="1"/>
</dbReference>
<keyword evidence="3" id="KW-1185">Reference proteome</keyword>
<evidence type="ECO:0000259" key="1">
    <source>
        <dbReference type="PROSITE" id="PS50943"/>
    </source>
</evidence>
<dbReference type="Gene3D" id="1.10.260.40">
    <property type="entry name" value="lambda repressor-like DNA-binding domains"/>
    <property type="match status" value="1"/>
</dbReference>
<gene>
    <name evidence="2" type="ORF">RM446_08535</name>
</gene>
<dbReference type="SMART" id="SM00530">
    <property type="entry name" value="HTH_XRE"/>
    <property type="match status" value="1"/>
</dbReference>
<dbReference type="Pfam" id="PF13560">
    <property type="entry name" value="HTH_31"/>
    <property type="match status" value="1"/>
</dbReference>
<dbReference type="InterPro" id="IPR001387">
    <property type="entry name" value="Cro/C1-type_HTH"/>
</dbReference>
<accession>A0ABU2KSG9</accession>